<dbReference type="PANTHER" id="PTHR10961">
    <property type="entry name" value="PEROXISOMAL SARCOSINE OXIDASE"/>
    <property type="match status" value="1"/>
</dbReference>
<dbReference type="SUPFAM" id="SSF51905">
    <property type="entry name" value="FAD/NAD(P)-binding domain"/>
    <property type="match status" value="1"/>
</dbReference>
<dbReference type="Proteomes" id="UP000198967">
    <property type="component" value="Unassembled WGS sequence"/>
</dbReference>
<evidence type="ECO:0000259" key="5">
    <source>
        <dbReference type="Pfam" id="PF01266"/>
    </source>
</evidence>
<dbReference type="EMBL" id="FNBE01000032">
    <property type="protein sequence ID" value="SDH66346.1"/>
    <property type="molecule type" value="Genomic_DNA"/>
</dbReference>
<evidence type="ECO:0000313" key="6">
    <source>
        <dbReference type="EMBL" id="SDH66346.1"/>
    </source>
</evidence>
<dbReference type="InterPro" id="IPR036188">
    <property type="entry name" value="FAD/NAD-bd_sf"/>
</dbReference>
<dbReference type="PANTHER" id="PTHR10961:SF7">
    <property type="entry name" value="FAD DEPENDENT OXIDOREDUCTASE DOMAIN-CONTAINING PROTEIN"/>
    <property type="match status" value="1"/>
</dbReference>
<keyword evidence="4" id="KW-0560">Oxidoreductase</keyword>
<keyword evidence="2" id="KW-0285">Flavoprotein</keyword>
<organism evidence="6 7">
    <name type="scientific">Pseudonocardia oroxyli</name>
    <dbReference type="NCBI Taxonomy" id="366584"/>
    <lineage>
        <taxon>Bacteria</taxon>
        <taxon>Bacillati</taxon>
        <taxon>Actinomycetota</taxon>
        <taxon>Actinomycetes</taxon>
        <taxon>Pseudonocardiales</taxon>
        <taxon>Pseudonocardiaceae</taxon>
        <taxon>Pseudonocardia</taxon>
    </lineage>
</organism>
<sequence length="362" mass="37009">MSAIPAPRCPGSAIPGPPQSAEVVVVGAGVTGTAVAWQLARRGHEVLLLERFGPGHDRTVGRDGTAYTVRQTHADPRLGRLAVEAYAGWRELERETGAELLTVTGGLDHGDPDTTAALAAGLTAQGVVHEWLEPTQAQRRWPGQEFVGRVLHQPDRAGRVRTEHAAAAFGAAAVGWGAVVLHPTAVEALEVRGPAAVDVRTTGGTVRARRVVVTAGPASASLVADRLAVPTPHAVPERAVRFTRRTAIPAGPVAVHHTANGPLSVAPLSDGRVEVGTAGPESLPSTGRLIDYAQRYLPGLDPGTAQTVERRATAASDTGFAAAAGPVAVGVGLSGRGLAFAPAAGRVLADLVTGTGDRVGAA</sequence>
<keyword evidence="3" id="KW-0274">FAD</keyword>
<keyword evidence="7" id="KW-1185">Reference proteome</keyword>
<evidence type="ECO:0000256" key="4">
    <source>
        <dbReference type="ARBA" id="ARBA00023002"/>
    </source>
</evidence>
<dbReference type="RefSeq" id="WP_093089817.1">
    <property type="nucleotide sequence ID" value="NZ_FNBE01000032.1"/>
</dbReference>
<protein>
    <submittedName>
        <fullName evidence="6">Sarcosine oxidase</fullName>
    </submittedName>
</protein>
<evidence type="ECO:0000313" key="7">
    <source>
        <dbReference type="Proteomes" id="UP000198967"/>
    </source>
</evidence>
<dbReference type="Pfam" id="PF01266">
    <property type="entry name" value="DAO"/>
    <property type="match status" value="1"/>
</dbReference>
<name>A0A1G8E8T7_PSEOR</name>
<dbReference type="GO" id="GO:0008115">
    <property type="term" value="F:sarcosine oxidase activity"/>
    <property type="evidence" value="ECO:0007669"/>
    <property type="project" value="TreeGrafter"/>
</dbReference>
<evidence type="ECO:0000256" key="1">
    <source>
        <dbReference type="ARBA" id="ARBA00001974"/>
    </source>
</evidence>
<reference evidence="6 7" key="1">
    <citation type="submission" date="2016-10" db="EMBL/GenBank/DDBJ databases">
        <authorList>
            <person name="de Groot N.N."/>
        </authorList>
    </citation>
    <scope>NUCLEOTIDE SEQUENCE [LARGE SCALE GENOMIC DNA]</scope>
    <source>
        <strain evidence="6 7">CGMCC 4.3143</strain>
    </source>
</reference>
<dbReference type="Gene3D" id="3.30.9.10">
    <property type="entry name" value="D-Amino Acid Oxidase, subunit A, domain 2"/>
    <property type="match status" value="1"/>
</dbReference>
<dbReference type="STRING" id="366584.SAMN05216377_13213"/>
<evidence type="ECO:0000256" key="2">
    <source>
        <dbReference type="ARBA" id="ARBA00022630"/>
    </source>
</evidence>
<dbReference type="OrthoDB" id="9806452at2"/>
<dbReference type="GO" id="GO:0050660">
    <property type="term" value="F:flavin adenine dinucleotide binding"/>
    <property type="evidence" value="ECO:0007669"/>
    <property type="project" value="InterPro"/>
</dbReference>
<accession>A0A1G8E8T7</accession>
<gene>
    <name evidence="6" type="ORF">SAMN05216377_13213</name>
</gene>
<dbReference type="AlphaFoldDB" id="A0A1G8E8T7"/>
<evidence type="ECO:0000256" key="3">
    <source>
        <dbReference type="ARBA" id="ARBA00022827"/>
    </source>
</evidence>
<proteinExistence type="predicted"/>
<dbReference type="Gene3D" id="3.50.50.60">
    <property type="entry name" value="FAD/NAD(P)-binding domain"/>
    <property type="match status" value="1"/>
</dbReference>
<feature type="domain" description="FAD dependent oxidoreductase" evidence="5">
    <location>
        <begin position="23"/>
        <end position="351"/>
    </location>
</feature>
<comment type="cofactor">
    <cofactor evidence="1">
        <name>FAD</name>
        <dbReference type="ChEBI" id="CHEBI:57692"/>
    </cofactor>
</comment>
<dbReference type="InterPro" id="IPR006076">
    <property type="entry name" value="FAD-dep_OxRdtase"/>
</dbReference>
<dbReference type="InterPro" id="IPR045170">
    <property type="entry name" value="MTOX"/>
</dbReference>